<reference evidence="4" key="1">
    <citation type="submission" date="2023-06" db="EMBL/GenBank/DDBJ databases">
        <title>Genomic analysis of the entomopathogenic nematode Steinernema hermaphroditum.</title>
        <authorList>
            <person name="Schwarz E.M."/>
            <person name="Heppert J.K."/>
            <person name="Baniya A."/>
            <person name="Schwartz H.T."/>
            <person name="Tan C.-H."/>
            <person name="Antoshechkin I."/>
            <person name="Sternberg P.W."/>
            <person name="Goodrich-Blair H."/>
            <person name="Dillman A.R."/>
        </authorList>
    </citation>
    <scope>NUCLEOTIDE SEQUENCE</scope>
    <source>
        <strain evidence="4">PS9179</strain>
        <tissue evidence="4">Whole animal</tissue>
    </source>
</reference>
<evidence type="ECO:0000313" key="4">
    <source>
        <dbReference type="EMBL" id="KAK0423783.1"/>
    </source>
</evidence>
<dbReference type="SMART" id="SM00220">
    <property type="entry name" value="S_TKc"/>
    <property type="match status" value="1"/>
</dbReference>
<organism evidence="4 5">
    <name type="scientific">Steinernema hermaphroditum</name>
    <dbReference type="NCBI Taxonomy" id="289476"/>
    <lineage>
        <taxon>Eukaryota</taxon>
        <taxon>Metazoa</taxon>
        <taxon>Ecdysozoa</taxon>
        <taxon>Nematoda</taxon>
        <taxon>Chromadorea</taxon>
        <taxon>Rhabditida</taxon>
        <taxon>Tylenchina</taxon>
        <taxon>Panagrolaimomorpha</taxon>
        <taxon>Strongyloidoidea</taxon>
        <taxon>Steinernematidae</taxon>
        <taxon>Steinernema</taxon>
    </lineage>
</organism>
<name>A0AA39M7N8_9BILA</name>
<keyword evidence="1" id="KW-0067">ATP-binding</keyword>
<keyword evidence="1" id="KW-0547">Nucleotide-binding</keyword>
<dbReference type="PANTHER" id="PTHR11909">
    <property type="entry name" value="CASEIN KINASE-RELATED"/>
    <property type="match status" value="1"/>
</dbReference>
<dbReference type="Proteomes" id="UP001175271">
    <property type="component" value="Unassembled WGS sequence"/>
</dbReference>
<dbReference type="PROSITE" id="PS50011">
    <property type="entry name" value="PROTEIN_KINASE_DOM"/>
    <property type="match status" value="1"/>
</dbReference>
<dbReference type="EMBL" id="JAUCMV010000001">
    <property type="protein sequence ID" value="KAK0423783.1"/>
    <property type="molecule type" value="Genomic_DNA"/>
</dbReference>
<dbReference type="Pfam" id="PF00069">
    <property type="entry name" value="Pkinase"/>
    <property type="match status" value="1"/>
</dbReference>
<feature type="region of interest" description="Disordered" evidence="2">
    <location>
        <begin position="325"/>
        <end position="344"/>
    </location>
</feature>
<evidence type="ECO:0000256" key="1">
    <source>
        <dbReference type="PROSITE-ProRule" id="PRU10141"/>
    </source>
</evidence>
<dbReference type="Gene3D" id="1.10.510.10">
    <property type="entry name" value="Transferase(Phosphotransferase) domain 1"/>
    <property type="match status" value="1"/>
</dbReference>
<dbReference type="GO" id="GO:0004672">
    <property type="term" value="F:protein kinase activity"/>
    <property type="evidence" value="ECO:0007669"/>
    <property type="project" value="InterPro"/>
</dbReference>
<dbReference type="InterPro" id="IPR011009">
    <property type="entry name" value="Kinase-like_dom_sf"/>
</dbReference>
<proteinExistence type="predicted"/>
<dbReference type="InterPro" id="IPR017441">
    <property type="entry name" value="Protein_kinase_ATP_BS"/>
</dbReference>
<evidence type="ECO:0000256" key="2">
    <source>
        <dbReference type="SAM" id="MobiDB-lite"/>
    </source>
</evidence>
<dbReference type="InterPro" id="IPR000719">
    <property type="entry name" value="Prot_kinase_dom"/>
</dbReference>
<dbReference type="InterPro" id="IPR050235">
    <property type="entry name" value="CK1_Ser-Thr_kinase"/>
</dbReference>
<dbReference type="PROSITE" id="PS00107">
    <property type="entry name" value="PROTEIN_KINASE_ATP"/>
    <property type="match status" value="1"/>
</dbReference>
<dbReference type="SUPFAM" id="SSF56112">
    <property type="entry name" value="Protein kinase-like (PK-like)"/>
    <property type="match status" value="1"/>
</dbReference>
<sequence>MESSSPRSTSCRCKHANLKPPVSHFTASDGVVYHLERVIGKGGYGVVYACVTDKGIKCALKTAKACTLVMEADVLRAVNKRNCRHFCRLLGEGFSSELKENYIVMEMLGPNFSEIRNMLPYRKFSLQTSLRVSMQMLNSIEHLHACGFMSRDVKPSNFVVGTQYPQYRIIHMIDFGVAKKLVDSTGKPLEQRSRCAWRGTGRYCALANHTKQDQCPRDDIESWFYVTSELMRGKLPWSNILRKDRNDIYKAKKAIRNEKSGEFFKMLPSFMPGILTMVDGWQFTTKPDYKKLYDMLDAEMKAHDFDYAAEYDWEECPVFVAMGKDSAPKDNSAVLSQSSSSTSE</sequence>
<gene>
    <name evidence="4" type="ORF">QR680_008330</name>
</gene>
<feature type="binding site" evidence="1">
    <location>
        <position position="61"/>
    </location>
    <ligand>
        <name>ATP</name>
        <dbReference type="ChEBI" id="CHEBI:30616"/>
    </ligand>
</feature>
<keyword evidence="5" id="KW-1185">Reference proteome</keyword>
<dbReference type="GO" id="GO:0005524">
    <property type="term" value="F:ATP binding"/>
    <property type="evidence" value="ECO:0007669"/>
    <property type="project" value="UniProtKB-UniRule"/>
</dbReference>
<comment type="caution">
    <text evidence="4">The sequence shown here is derived from an EMBL/GenBank/DDBJ whole genome shotgun (WGS) entry which is preliminary data.</text>
</comment>
<accession>A0AA39M7N8</accession>
<evidence type="ECO:0000313" key="5">
    <source>
        <dbReference type="Proteomes" id="UP001175271"/>
    </source>
</evidence>
<feature type="domain" description="Protein kinase" evidence="3">
    <location>
        <begin position="33"/>
        <end position="306"/>
    </location>
</feature>
<evidence type="ECO:0000259" key="3">
    <source>
        <dbReference type="PROSITE" id="PS50011"/>
    </source>
</evidence>
<dbReference type="AlphaFoldDB" id="A0AA39M7N8"/>
<feature type="compositionally biased region" description="Low complexity" evidence="2">
    <location>
        <begin position="332"/>
        <end position="344"/>
    </location>
</feature>
<protein>
    <recommendedName>
        <fullName evidence="3">Protein kinase domain-containing protein</fullName>
    </recommendedName>
</protein>